<dbReference type="Proteomes" id="UP000694725">
    <property type="component" value="Unplaced"/>
</dbReference>
<dbReference type="Proteomes" id="UP000314985">
    <property type="component" value="Chromosome 18"/>
</dbReference>
<reference evidence="1 2" key="1">
    <citation type="submission" date="2017-08" db="EMBL/GenBank/DDBJ databases">
        <title>USMARCv1.0.</title>
        <authorList>
            <person name="Hannum G.I."/>
            <person name="Koren S."/>
            <person name="Schroeder S.G."/>
            <person name="Chin S.C."/>
            <person name="Nonneman D.J."/>
            <person name="Becker S.A."/>
            <person name="Rosen B.D."/>
            <person name="Bickhart D.M."/>
            <person name="Putnam N.H."/>
            <person name="Green R.E."/>
            <person name="Tuggle C.K."/>
            <person name="Liu H."/>
            <person name="Rohrer G.A."/>
            <person name="Warr A."/>
            <person name="Hall R."/>
            <person name="Kim K."/>
            <person name="Hume D.A."/>
            <person name="Talbot R."/>
            <person name="Chow W."/>
            <person name="Howe K."/>
            <person name="Schwartz A.S."/>
            <person name="Watson M."/>
            <person name="Archibald A.L."/>
            <person name="Phillippy A.M."/>
            <person name="Smith T.P.L."/>
        </authorList>
    </citation>
    <scope>NUCLEOTIDE SEQUENCE [LARGE SCALE GENOMIC DNA]</scope>
</reference>
<dbReference type="Ensembl" id="ENSSSCT00055054230.1">
    <property type="protein sequence ID" value="ENSSSCP00055043269.1"/>
    <property type="gene ID" value="ENSSSCG00055027413.1"/>
</dbReference>
<proteinExistence type="predicted"/>
<dbReference type="Ensembl" id="ENSSSCT00070049990.1">
    <property type="protein sequence ID" value="ENSSSCP00070042227.1"/>
    <property type="gene ID" value="ENSSSCG00070025009.1"/>
</dbReference>
<reference evidence="1" key="2">
    <citation type="submission" date="2025-05" db="UniProtKB">
        <authorList>
            <consortium name="Ensembl"/>
        </authorList>
    </citation>
    <scope>IDENTIFICATION</scope>
</reference>
<dbReference type="ExpressionAtlas" id="A0A4X1VFT4">
    <property type="expression patterns" value="baseline"/>
</dbReference>
<dbReference type="Proteomes" id="UP000694724">
    <property type="component" value="Unplaced"/>
</dbReference>
<evidence type="ECO:0000313" key="2">
    <source>
        <dbReference type="Proteomes" id="UP000314985"/>
    </source>
</evidence>
<organism evidence="1 2">
    <name type="scientific">Sus scrofa</name>
    <name type="common">Pig</name>
    <dbReference type="NCBI Taxonomy" id="9823"/>
    <lineage>
        <taxon>Eukaryota</taxon>
        <taxon>Metazoa</taxon>
        <taxon>Chordata</taxon>
        <taxon>Craniata</taxon>
        <taxon>Vertebrata</taxon>
        <taxon>Euteleostomi</taxon>
        <taxon>Mammalia</taxon>
        <taxon>Eutheria</taxon>
        <taxon>Laurasiatheria</taxon>
        <taxon>Artiodactyla</taxon>
        <taxon>Suina</taxon>
        <taxon>Suidae</taxon>
        <taxon>Sus</taxon>
    </lineage>
</organism>
<dbReference type="Ensembl" id="ENSSSCT00045050551.1">
    <property type="protein sequence ID" value="ENSSSCP00045035196.1"/>
    <property type="gene ID" value="ENSSSCG00045029637.1"/>
</dbReference>
<dbReference type="Proteomes" id="UP000694727">
    <property type="component" value="Unplaced"/>
</dbReference>
<dbReference type="Ensembl" id="ENSSSCT00035027370.1">
    <property type="protein sequence ID" value="ENSSSCP00035010470.1"/>
    <property type="gene ID" value="ENSSSCG00035021010.1"/>
</dbReference>
<sequence>MLLEGSGFNSLTAGRSASPSQLSMILIPANWSLQFLRLMVDRKGSDSRLTSKLIWLTPEVSSMHKLAEA</sequence>
<dbReference type="Ensembl" id="ENSSSCT00065066782.1">
    <property type="protein sequence ID" value="ENSSSCP00065028972.1"/>
    <property type="gene ID" value="ENSSSCG00065048809.1"/>
</dbReference>
<name>A0A4X1VFT4_PIG</name>
<accession>A0A4X1VFT4</accession>
<protein>
    <submittedName>
        <fullName evidence="1">Uncharacterized protein</fullName>
    </submittedName>
</protein>
<dbReference type="Ensembl" id="ENSSSCT00025043668.1">
    <property type="protein sequence ID" value="ENSSSCP00025018562.1"/>
    <property type="gene ID" value="ENSSSCG00025032137.1"/>
</dbReference>
<dbReference type="Proteomes" id="UP000694728">
    <property type="component" value="Unplaced"/>
</dbReference>
<evidence type="ECO:0000313" key="1">
    <source>
        <dbReference type="Ensembl" id="ENSSSCP00070042227.1"/>
    </source>
</evidence>
<dbReference type="AlphaFoldDB" id="A0A4X1VFT4"/>
<dbReference type="Proteomes" id="UP000694720">
    <property type="component" value="Unplaced"/>
</dbReference>